<proteinExistence type="inferred from homology"/>
<dbReference type="GO" id="GO:0005886">
    <property type="term" value="C:plasma membrane"/>
    <property type="evidence" value="ECO:0007669"/>
    <property type="project" value="UniProtKB-SubCell"/>
</dbReference>
<feature type="signal peptide" evidence="13">
    <location>
        <begin position="1"/>
        <end position="30"/>
    </location>
</feature>
<dbReference type="RefSeq" id="WP_006308082.1">
    <property type="nucleotide sequence ID" value="NZ_JH601133.1"/>
</dbReference>
<feature type="domain" description="PpiC" evidence="14">
    <location>
        <begin position="150"/>
        <end position="240"/>
    </location>
</feature>
<keyword evidence="9 11" id="KW-0413">Isomerase</keyword>
<dbReference type="InterPro" id="IPR023058">
    <property type="entry name" value="PPIase_PpiC_CS"/>
</dbReference>
<dbReference type="GO" id="GO:0006457">
    <property type="term" value="P:protein folding"/>
    <property type="evidence" value="ECO:0007669"/>
    <property type="project" value="UniProtKB-UniRule"/>
</dbReference>
<protein>
    <recommendedName>
        <fullName evidence="11">Foldase protein PrsA</fullName>
        <ecNumber evidence="11">5.2.1.8</ecNumber>
    </recommendedName>
</protein>
<evidence type="ECO:0000256" key="7">
    <source>
        <dbReference type="ARBA" id="ARBA00023136"/>
    </source>
</evidence>
<evidence type="ECO:0000259" key="14">
    <source>
        <dbReference type="PROSITE" id="PS50198"/>
    </source>
</evidence>
<dbReference type="PROSITE" id="PS01096">
    <property type="entry name" value="PPIC_PPIASE_1"/>
    <property type="match status" value="1"/>
</dbReference>
<sequence length="341" mass="38077">MKKSIRRLLITAASLTLVGAPGLTTLSASAQEGTIATVNGTEITAADLYEDMKEQYGLTALRAMIIEEVLKANVKDVEAIQKQADEEVQTQIDELGGEEMFNQFLAYQKLGTIEQYKYQIFIRDMLQELVEARLEITDEVIQEYYENDYQPNMEAQHILVDTEEEAKQVIERINNGEEFDAVAKEVSKDGSASNGGLLSPFTTGQMVPEFEEAVKSLKNGEMTQDPVKSEFGYHVIKTLNNGEKQPLDKIHDQVVEAYKQSKFSDSDFTHKIVGQLIKEADVKINDKDLNAAVEDLIALAEQKDEPKEAAEEEKDQAQEGEDEQAETSAEEQADQEAEPAE</sequence>
<name>H3NH65_9LACT</name>
<dbReference type="EMBL" id="AGEG01000002">
    <property type="protein sequence ID" value="EHR38120.1"/>
    <property type="molecule type" value="Genomic_DNA"/>
</dbReference>
<dbReference type="eggNOG" id="COG0760">
    <property type="taxonomic scope" value="Bacteria"/>
</dbReference>
<reference evidence="15 16" key="1">
    <citation type="submission" date="2012-01" db="EMBL/GenBank/DDBJ databases">
        <title>The Genome Sequence of Facklamia languida CCUG 37842.</title>
        <authorList>
            <consortium name="The Broad Institute Genome Sequencing Platform"/>
            <person name="Earl A."/>
            <person name="Ward D."/>
            <person name="Feldgarden M."/>
            <person name="Gevers D."/>
            <person name="Huys G."/>
            <person name="Young S.K."/>
            <person name="Zeng Q."/>
            <person name="Gargeya S."/>
            <person name="Fitzgerald M."/>
            <person name="Haas B."/>
            <person name="Abouelleil A."/>
            <person name="Alvarado L."/>
            <person name="Arachchi H.M."/>
            <person name="Berlin A."/>
            <person name="Chapman S.B."/>
            <person name="Gearin G."/>
            <person name="Goldberg J."/>
            <person name="Griggs A."/>
            <person name="Gujja S."/>
            <person name="Hansen M."/>
            <person name="Heiman D."/>
            <person name="Howarth C."/>
            <person name="Larimer J."/>
            <person name="Lui A."/>
            <person name="MacDonald P.J.P."/>
            <person name="McCowen C."/>
            <person name="Montmayeur A."/>
            <person name="Murphy C."/>
            <person name="Neiman D."/>
            <person name="Pearson M."/>
            <person name="Priest M."/>
            <person name="Roberts A."/>
            <person name="Saif S."/>
            <person name="Shea T."/>
            <person name="Sisk P."/>
            <person name="Stolte C."/>
            <person name="Sykes S."/>
            <person name="Wortman J."/>
            <person name="Nusbaum C."/>
            <person name="Birren B."/>
        </authorList>
    </citation>
    <scope>NUCLEOTIDE SEQUENCE [LARGE SCALE GENOMIC DNA]</scope>
    <source>
        <strain evidence="15 16">CCUG 37842</strain>
    </source>
</reference>
<evidence type="ECO:0000256" key="4">
    <source>
        <dbReference type="ARBA" id="ARBA00022475"/>
    </source>
</evidence>
<dbReference type="Gene3D" id="3.10.50.40">
    <property type="match status" value="1"/>
</dbReference>
<dbReference type="GO" id="GO:0003755">
    <property type="term" value="F:peptidyl-prolyl cis-trans isomerase activity"/>
    <property type="evidence" value="ECO:0007669"/>
    <property type="project" value="UniProtKB-UniRule"/>
</dbReference>
<dbReference type="Pfam" id="PF00639">
    <property type="entry name" value="Rotamase"/>
    <property type="match status" value="1"/>
</dbReference>
<evidence type="ECO:0000256" key="13">
    <source>
        <dbReference type="SAM" id="SignalP"/>
    </source>
</evidence>
<dbReference type="SUPFAM" id="SSF54534">
    <property type="entry name" value="FKBP-like"/>
    <property type="match status" value="1"/>
</dbReference>
<comment type="caution">
    <text evidence="15">The sequence shown here is derived from an EMBL/GenBank/DDBJ whole genome shotgun (WGS) entry which is preliminary data.</text>
</comment>
<feature type="chain" id="PRO_5007915275" description="Foldase protein PrsA" evidence="13">
    <location>
        <begin position="31"/>
        <end position="341"/>
    </location>
</feature>
<gene>
    <name evidence="11" type="primary">prsA</name>
    <name evidence="15" type="ORF">HMPREF9708_00204</name>
</gene>
<dbReference type="PANTHER" id="PTHR47245:SF1">
    <property type="entry name" value="FOLDASE PROTEIN PRSA"/>
    <property type="match status" value="1"/>
</dbReference>
<dbReference type="PATRIC" id="fig|883113.3.peg.203"/>
<evidence type="ECO:0000256" key="5">
    <source>
        <dbReference type="ARBA" id="ARBA00022729"/>
    </source>
</evidence>
<evidence type="ECO:0000256" key="8">
    <source>
        <dbReference type="ARBA" id="ARBA00023139"/>
    </source>
</evidence>
<evidence type="ECO:0000256" key="2">
    <source>
        <dbReference type="ARBA" id="ARBA00004193"/>
    </source>
</evidence>
<dbReference type="PANTHER" id="PTHR47245">
    <property type="entry name" value="PEPTIDYLPROLYL ISOMERASE"/>
    <property type="match status" value="1"/>
</dbReference>
<keyword evidence="6 11" id="KW-0697">Rotamase</keyword>
<dbReference type="InterPro" id="IPR027304">
    <property type="entry name" value="Trigger_fact/SurA_dom_sf"/>
</dbReference>
<evidence type="ECO:0000256" key="6">
    <source>
        <dbReference type="ARBA" id="ARBA00023110"/>
    </source>
</evidence>
<comment type="catalytic activity">
    <reaction evidence="1 11">
        <text>[protein]-peptidylproline (omega=180) = [protein]-peptidylproline (omega=0)</text>
        <dbReference type="Rhea" id="RHEA:16237"/>
        <dbReference type="Rhea" id="RHEA-COMP:10747"/>
        <dbReference type="Rhea" id="RHEA-COMP:10748"/>
        <dbReference type="ChEBI" id="CHEBI:83833"/>
        <dbReference type="ChEBI" id="CHEBI:83834"/>
        <dbReference type="EC" id="5.2.1.8"/>
    </reaction>
</comment>
<accession>H3NH65</accession>
<keyword evidence="10" id="KW-0449">Lipoprotein</keyword>
<dbReference type="InterPro" id="IPR000297">
    <property type="entry name" value="PPIase_PpiC"/>
</dbReference>
<comment type="similarity">
    <text evidence="3 11">Belongs to the PrsA family.</text>
</comment>
<dbReference type="AlphaFoldDB" id="H3NH65"/>
<evidence type="ECO:0000256" key="11">
    <source>
        <dbReference type="HAMAP-Rule" id="MF_01145"/>
    </source>
</evidence>
<evidence type="ECO:0000256" key="10">
    <source>
        <dbReference type="ARBA" id="ARBA00023288"/>
    </source>
</evidence>
<dbReference type="OrthoDB" id="14196at2"/>
<dbReference type="InterPro" id="IPR023059">
    <property type="entry name" value="Foldase_PrsA"/>
</dbReference>
<dbReference type="SUPFAM" id="SSF109998">
    <property type="entry name" value="Triger factor/SurA peptide-binding domain-like"/>
    <property type="match status" value="1"/>
</dbReference>
<organism evidence="15 16">
    <name type="scientific">Facklamia languida CCUG 37842</name>
    <dbReference type="NCBI Taxonomy" id="883113"/>
    <lineage>
        <taxon>Bacteria</taxon>
        <taxon>Bacillati</taxon>
        <taxon>Bacillota</taxon>
        <taxon>Bacilli</taxon>
        <taxon>Lactobacillales</taxon>
        <taxon>Aerococcaceae</taxon>
        <taxon>Facklamia</taxon>
    </lineage>
</organism>
<keyword evidence="5 11" id="KW-0732">Signal</keyword>
<evidence type="ECO:0000313" key="15">
    <source>
        <dbReference type="EMBL" id="EHR38120.1"/>
    </source>
</evidence>
<dbReference type="EC" id="5.2.1.8" evidence="11"/>
<dbReference type="STRING" id="883113.HMPREF9708_00204"/>
<dbReference type="HAMAP" id="MF_01145">
    <property type="entry name" value="Foldase_PrsA"/>
    <property type="match status" value="1"/>
</dbReference>
<comment type="subcellular location">
    <subcellularLocation>
        <location evidence="2">Cell membrane</location>
        <topology evidence="2">Lipid-anchor</topology>
    </subcellularLocation>
</comment>
<comment type="function">
    <text evidence="11">Plays a major role in protein secretion by helping the post-translocational extracellular folding of several secreted proteins.</text>
</comment>
<dbReference type="InterPro" id="IPR046357">
    <property type="entry name" value="PPIase_dom_sf"/>
</dbReference>
<evidence type="ECO:0000313" key="16">
    <source>
        <dbReference type="Proteomes" id="UP000006190"/>
    </source>
</evidence>
<evidence type="ECO:0000256" key="3">
    <source>
        <dbReference type="ARBA" id="ARBA00006071"/>
    </source>
</evidence>
<dbReference type="Proteomes" id="UP000006190">
    <property type="component" value="Unassembled WGS sequence"/>
</dbReference>
<dbReference type="PROSITE" id="PS50198">
    <property type="entry name" value="PPIC_PPIASE_2"/>
    <property type="match status" value="1"/>
</dbReference>
<evidence type="ECO:0000256" key="1">
    <source>
        <dbReference type="ARBA" id="ARBA00000971"/>
    </source>
</evidence>
<dbReference type="HOGENOM" id="CLU_034646_6_1_9"/>
<evidence type="ECO:0000256" key="9">
    <source>
        <dbReference type="ARBA" id="ARBA00023235"/>
    </source>
</evidence>
<keyword evidence="7 11" id="KW-0472">Membrane</keyword>
<keyword evidence="4 11" id="KW-1003">Cell membrane</keyword>
<feature type="compositionally biased region" description="Acidic residues" evidence="12">
    <location>
        <begin position="310"/>
        <end position="341"/>
    </location>
</feature>
<dbReference type="InterPro" id="IPR050245">
    <property type="entry name" value="PrsA_foldase"/>
</dbReference>
<feature type="region of interest" description="Disordered" evidence="12">
    <location>
        <begin position="300"/>
        <end position="341"/>
    </location>
</feature>
<keyword evidence="16" id="KW-1185">Reference proteome</keyword>
<keyword evidence="8" id="KW-0564">Palmitate</keyword>
<evidence type="ECO:0000256" key="12">
    <source>
        <dbReference type="SAM" id="MobiDB-lite"/>
    </source>
</evidence>